<gene>
    <name evidence="3" type="ORF">SAMN05444410_101430</name>
</gene>
<dbReference type="AlphaFoldDB" id="A0A8X8IEK5"/>
<evidence type="ECO:0000256" key="2">
    <source>
        <dbReference type="ARBA" id="ARBA00023295"/>
    </source>
</evidence>
<sequence>MKMTVDFFRTSLFEAVQMNRIFPDGKTFVDCAPKTGIPDILNTYEAEKHKPDFDLTSFVRRYFTLPAAPAVDFVAQSNATMLEHIESLWPALTRKPDTQQGSLIPLPYPYIVPGGRFREIYYWDSYFTLLGLQASGRTAMMEHMIQNFAHLINIIGYIPNGNRSYYLGRSQPPFFAMMVSLLAETKGEQVKSQYLPQLEKEYQFWMRGETELSDEQIALHHIVRMPDGSILNRFWDEYDTPRPESYREDRELAQRSASEPAILFRNLRAAAESGWDFSSRWFKDGKSLYTIHTTDIIPVDLNALLLFQEMMISEAYRQSGMQEKEDQYLSAARKRRAAMDAYCWNSHKNFYVDYDWKEEKQKEMITLAGMVPLFLFGVDPLTEYERVSDTIREHFLCAGGVVTATQHTGQQWDHPNGWAPLQWMTIIALEKMGSHELAKEIATRWLNLNNEVYKRTGKLMEKYNVIDMHLEAGGGEYPGQDGFGWTNGVCAALAKKYNINT</sequence>
<keyword evidence="2" id="KW-0326">Glycosidase</keyword>
<evidence type="ECO:0000256" key="1">
    <source>
        <dbReference type="ARBA" id="ARBA00022801"/>
    </source>
</evidence>
<dbReference type="GO" id="GO:0005993">
    <property type="term" value="P:trehalose catabolic process"/>
    <property type="evidence" value="ECO:0007669"/>
    <property type="project" value="TreeGrafter"/>
</dbReference>
<dbReference type="RefSeq" id="WP_257574648.1">
    <property type="nucleotide sequence ID" value="NZ_FNNO01000001.1"/>
</dbReference>
<keyword evidence="4" id="KW-1185">Reference proteome</keyword>
<reference evidence="3 4" key="1">
    <citation type="submission" date="2016-10" db="EMBL/GenBank/DDBJ databases">
        <authorList>
            <person name="Varghese N."/>
            <person name="Submissions S."/>
        </authorList>
    </citation>
    <scope>NUCLEOTIDE SEQUENCE [LARGE SCALE GENOMIC DNA]</scope>
    <source>
        <strain evidence="3 4">DSM 25353</strain>
    </source>
</reference>
<comment type="caution">
    <text evidence="3">The sequence shown here is derived from an EMBL/GenBank/DDBJ whole genome shotgun (WGS) entry which is preliminary data.</text>
</comment>
<dbReference type="PANTHER" id="PTHR23403">
    <property type="entry name" value="TREHALASE"/>
    <property type="match status" value="1"/>
</dbReference>
<dbReference type="Pfam" id="PF01204">
    <property type="entry name" value="Trehalase"/>
    <property type="match status" value="1"/>
</dbReference>
<dbReference type="PROSITE" id="PS00927">
    <property type="entry name" value="TREHALASE_1"/>
    <property type="match status" value="1"/>
</dbReference>
<dbReference type="EMBL" id="FNNO01000001">
    <property type="protein sequence ID" value="SDW17775.1"/>
    <property type="molecule type" value="Genomic_DNA"/>
</dbReference>
<organism evidence="3 4">
    <name type="scientific">Hydrobacter penzbergensis</name>
    <dbReference type="NCBI Taxonomy" id="1235997"/>
    <lineage>
        <taxon>Bacteria</taxon>
        <taxon>Pseudomonadati</taxon>
        <taxon>Bacteroidota</taxon>
        <taxon>Chitinophagia</taxon>
        <taxon>Chitinophagales</taxon>
        <taxon>Chitinophagaceae</taxon>
        <taxon>Hydrobacter</taxon>
    </lineage>
</organism>
<accession>A0A8X8IEK5</accession>
<dbReference type="SUPFAM" id="SSF48208">
    <property type="entry name" value="Six-hairpin glycosidases"/>
    <property type="match status" value="1"/>
</dbReference>
<dbReference type="InterPro" id="IPR018232">
    <property type="entry name" value="Glyco_hydro_37_CS"/>
</dbReference>
<dbReference type="PANTHER" id="PTHR23403:SF1">
    <property type="entry name" value="TREHALASE"/>
    <property type="match status" value="1"/>
</dbReference>
<dbReference type="InterPro" id="IPR012341">
    <property type="entry name" value="6hp_glycosidase-like_sf"/>
</dbReference>
<dbReference type="NCBIfam" id="NF009773">
    <property type="entry name" value="PRK13270.1"/>
    <property type="match status" value="1"/>
</dbReference>
<protein>
    <submittedName>
        <fullName evidence="3">Alpha,alpha-trehalase</fullName>
    </submittedName>
</protein>
<keyword evidence="1" id="KW-0378">Hydrolase</keyword>
<dbReference type="InterPro" id="IPR008928">
    <property type="entry name" value="6-hairpin_glycosidase_sf"/>
</dbReference>
<dbReference type="GO" id="GO:0004555">
    <property type="term" value="F:alpha,alpha-trehalase activity"/>
    <property type="evidence" value="ECO:0007669"/>
    <property type="project" value="InterPro"/>
</dbReference>
<dbReference type="Proteomes" id="UP000198711">
    <property type="component" value="Unassembled WGS sequence"/>
</dbReference>
<evidence type="ECO:0000313" key="3">
    <source>
        <dbReference type="EMBL" id="SDW17775.1"/>
    </source>
</evidence>
<dbReference type="PROSITE" id="PS00928">
    <property type="entry name" value="TREHALASE_2"/>
    <property type="match status" value="1"/>
</dbReference>
<dbReference type="InterPro" id="IPR001661">
    <property type="entry name" value="Glyco_hydro_37"/>
</dbReference>
<name>A0A8X8IEK5_9BACT</name>
<evidence type="ECO:0000313" key="4">
    <source>
        <dbReference type="Proteomes" id="UP000198711"/>
    </source>
</evidence>
<dbReference type="PRINTS" id="PR00744">
    <property type="entry name" value="GLHYDRLASE37"/>
</dbReference>
<dbReference type="Gene3D" id="1.50.10.10">
    <property type="match status" value="1"/>
</dbReference>
<proteinExistence type="predicted"/>